<evidence type="ECO:0000313" key="8">
    <source>
        <dbReference type="RefSeq" id="XP_011500644.1"/>
    </source>
</evidence>
<reference evidence="8" key="1">
    <citation type="submission" date="2025-08" db="UniProtKB">
        <authorList>
            <consortium name="RefSeq"/>
        </authorList>
    </citation>
    <scope>IDENTIFICATION</scope>
</reference>
<dbReference type="KEGG" id="csol:105364430"/>
<accession>A0AAJ6YM64</accession>
<dbReference type="PROSITE" id="PS50240">
    <property type="entry name" value="TRYPSIN_DOM"/>
    <property type="match status" value="1"/>
</dbReference>
<feature type="domain" description="Peptidase S1" evidence="6">
    <location>
        <begin position="16"/>
        <end position="260"/>
    </location>
</feature>
<dbReference type="SMART" id="SM00020">
    <property type="entry name" value="Tryp_SPc"/>
    <property type="match status" value="1"/>
</dbReference>
<protein>
    <submittedName>
        <fullName evidence="8">Achelase-1-like</fullName>
    </submittedName>
</protein>
<dbReference type="PRINTS" id="PR00722">
    <property type="entry name" value="CHYMOTRYPSIN"/>
</dbReference>
<keyword evidence="2" id="KW-0645">Protease</keyword>
<sequence>MLFIIVHDKIVNVKALVGSSVRDALPDEFPFIAAIVNDIPNFEYDKDLICTGVLANRQSVITTAHCLEQDFEYNIKLIIGSNDLLSLSQYHIAFWLSYNQWAQYSRIHVTFSTNDICVLRLTSHVHRTIQPAVIAYETYNQFNGQNIVLAGWGQINNTTFPRILQTSPATVLSNENCLARVNQLVSGQFIVDGNIFCSAGNPFTYVMLGDNGGPVVYRNRVIGINMGTCPHYENHQLHANKVNIHINLYVYQHFLRIALQ</sequence>
<keyword evidence="5" id="KW-1015">Disulfide bond</keyword>
<evidence type="ECO:0000259" key="6">
    <source>
        <dbReference type="PROSITE" id="PS50240"/>
    </source>
</evidence>
<dbReference type="Gene3D" id="2.40.10.10">
    <property type="entry name" value="Trypsin-like serine proteases"/>
    <property type="match status" value="1"/>
</dbReference>
<keyword evidence="3" id="KW-0378">Hydrolase</keyword>
<evidence type="ECO:0000256" key="2">
    <source>
        <dbReference type="ARBA" id="ARBA00022670"/>
    </source>
</evidence>
<dbReference type="SUPFAM" id="SSF50494">
    <property type="entry name" value="Trypsin-like serine proteases"/>
    <property type="match status" value="1"/>
</dbReference>
<organism evidence="7 8">
    <name type="scientific">Ceratosolen solmsi marchali</name>
    <dbReference type="NCBI Taxonomy" id="326594"/>
    <lineage>
        <taxon>Eukaryota</taxon>
        <taxon>Metazoa</taxon>
        <taxon>Ecdysozoa</taxon>
        <taxon>Arthropoda</taxon>
        <taxon>Hexapoda</taxon>
        <taxon>Insecta</taxon>
        <taxon>Pterygota</taxon>
        <taxon>Neoptera</taxon>
        <taxon>Endopterygota</taxon>
        <taxon>Hymenoptera</taxon>
        <taxon>Apocrita</taxon>
        <taxon>Proctotrupomorpha</taxon>
        <taxon>Chalcidoidea</taxon>
        <taxon>Agaonidae</taxon>
        <taxon>Agaoninae</taxon>
        <taxon>Ceratosolen</taxon>
    </lineage>
</organism>
<dbReference type="Pfam" id="PF00089">
    <property type="entry name" value="Trypsin"/>
    <property type="match status" value="1"/>
</dbReference>
<dbReference type="InterPro" id="IPR001314">
    <property type="entry name" value="Peptidase_S1A"/>
</dbReference>
<evidence type="ECO:0000313" key="7">
    <source>
        <dbReference type="Proteomes" id="UP000695007"/>
    </source>
</evidence>
<dbReference type="InterPro" id="IPR050430">
    <property type="entry name" value="Peptidase_S1"/>
</dbReference>
<dbReference type="InterPro" id="IPR009003">
    <property type="entry name" value="Peptidase_S1_PA"/>
</dbReference>
<comment type="similarity">
    <text evidence="1">Belongs to the peptidase S1 family.</text>
</comment>
<dbReference type="RefSeq" id="XP_011500644.1">
    <property type="nucleotide sequence ID" value="XM_011502342.1"/>
</dbReference>
<dbReference type="PANTHER" id="PTHR24276:SF98">
    <property type="entry name" value="FI18310P1-RELATED"/>
    <property type="match status" value="1"/>
</dbReference>
<dbReference type="GO" id="GO:0004252">
    <property type="term" value="F:serine-type endopeptidase activity"/>
    <property type="evidence" value="ECO:0007669"/>
    <property type="project" value="InterPro"/>
</dbReference>
<evidence type="ECO:0000256" key="3">
    <source>
        <dbReference type="ARBA" id="ARBA00022801"/>
    </source>
</evidence>
<dbReference type="PANTHER" id="PTHR24276">
    <property type="entry name" value="POLYSERASE-RELATED"/>
    <property type="match status" value="1"/>
</dbReference>
<dbReference type="GO" id="GO:0006508">
    <property type="term" value="P:proteolysis"/>
    <property type="evidence" value="ECO:0007669"/>
    <property type="project" value="UniProtKB-KW"/>
</dbReference>
<evidence type="ECO:0000256" key="4">
    <source>
        <dbReference type="ARBA" id="ARBA00022825"/>
    </source>
</evidence>
<proteinExistence type="inferred from homology"/>
<evidence type="ECO:0000256" key="1">
    <source>
        <dbReference type="ARBA" id="ARBA00007664"/>
    </source>
</evidence>
<evidence type="ECO:0000256" key="5">
    <source>
        <dbReference type="ARBA" id="ARBA00023157"/>
    </source>
</evidence>
<name>A0AAJ6YM64_9HYME</name>
<dbReference type="AlphaFoldDB" id="A0AAJ6YM64"/>
<dbReference type="InterPro" id="IPR001254">
    <property type="entry name" value="Trypsin_dom"/>
</dbReference>
<keyword evidence="7" id="KW-1185">Reference proteome</keyword>
<gene>
    <name evidence="8" type="primary">LOC105364430</name>
</gene>
<dbReference type="InterPro" id="IPR043504">
    <property type="entry name" value="Peptidase_S1_PA_chymotrypsin"/>
</dbReference>
<dbReference type="Proteomes" id="UP000695007">
    <property type="component" value="Unplaced"/>
</dbReference>
<keyword evidence="4" id="KW-0720">Serine protease</keyword>
<dbReference type="GeneID" id="105364430"/>